<dbReference type="AlphaFoldDB" id="A0A347ZRS0"/>
<proteinExistence type="predicted"/>
<dbReference type="OrthoDB" id="160265at2"/>
<evidence type="ECO:0000313" key="2">
    <source>
        <dbReference type="EMBL" id="REG11445.1"/>
    </source>
</evidence>
<name>A0A347ZRS0_9CHLR</name>
<keyword evidence="1" id="KW-0812">Transmembrane</keyword>
<dbReference type="Proteomes" id="UP000256388">
    <property type="component" value="Unassembled WGS sequence"/>
</dbReference>
<accession>A0A347ZRS0</accession>
<keyword evidence="3" id="KW-1185">Reference proteome</keyword>
<keyword evidence="1" id="KW-0472">Membrane</keyword>
<comment type="caution">
    <text evidence="2">The sequence shown here is derived from an EMBL/GenBank/DDBJ whole genome shotgun (WGS) entry which is preliminary data.</text>
</comment>
<gene>
    <name evidence="2" type="ORF">DFR64_1332</name>
</gene>
<feature type="transmembrane region" description="Helical" evidence="1">
    <location>
        <begin position="12"/>
        <end position="32"/>
    </location>
</feature>
<evidence type="ECO:0000313" key="3">
    <source>
        <dbReference type="Proteomes" id="UP000256388"/>
    </source>
</evidence>
<keyword evidence="1" id="KW-1133">Transmembrane helix</keyword>
<sequence length="519" mass="58488">MFYKLSTRLGQLICLGIILCIISQGFTFYPAVTNETSSNSKIYYGPLNEFAVSLIESTGHTPIFENNWNTDLADTLSNLQANASDSNKNNPEELIRCNSFKSQSLKTPRTESDINADTNLEISIEVELLNCKAWEDCNANPQVKFAVKGENHRTEAGPLFIQIGSDKTTCKNQLCILDKPVTNEKGMEVKYWTESTTGEILLSRSFKMRNRIMGSDGTTHYFEVMGDGFLYPIDVCANIWEIFPEETELKSAWLQRADEADDLYTDVDYAMLAGQLIWYGYVDASACQDGGLLTNRAASECGIEKARAQVIEWQNQHNAEIIESSNETDIPSRLLKGLVGQESQFWPDWQIANEYGYGMITELGTDLLLTWNVDYYLDLCDIYYPSYQCMGGYSSLSDKQQQFLRGICLSSTGSEKEFLLLANTLKAGCSQTMQLIKNITGEKPEDVFSYQDLWRINFGVYNTGAGCMGTAITKAWDAHERAMTWEEFIEYIPTECESAGSYFDKVVNYGTIKLKQPTN</sequence>
<evidence type="ECO:0000256" key="1">
    <source>
        <dbReference type="SAM" id="Phobius"/>
    </source>
</evidence>
<organism evidence="2 3">
    <name type="scientific">Pelolinea submarina</name>
    <dbReference type="NCBI Taxonomy" id="913107"/>
    <lineage>
        <taxon>Bacteria</taxon>
        <taxon>Bacillati</taxon>
        <taxon>Chloroflexota</taxon>
        <taxon>Anaerolineae</taxon>
        <taxon>Anaerolineales</taxon>
        <taxon>Anaerolineaceae</taxon>
        <taxon>Pelolinea</taxon>
    </lineage>
</organism>
<dbReference type="EMBL" id="QUMS01000001">
    <property type="protein sequence ID" value="REG11445.1"/>
    <property type="molecule type" value="Genomic_DNA"/>
</dbReference>
<dbReference type="RefSeq" id="WP_116224577.1">
    <property type="nucleotide sequence ID" value="NZ_AP018437.1"/>
</dbReference>
<protein>
    <submittedName>
        <fullName evidence="2">Uncharacterized protein</fullName>
    </submittedName>
</protein>
<reference evidence="2 3" key="1">
    <citation type="submission" date="2018-08" db="EMBL/GenBank/DDBJ databases">
        <title>Genomic Encyclopedia of Type Strains, Phase IV (KMG-IV): sequencing the most valuable type-strain genomes for metagenomic binning, comparative biology and taxonomic classification.</title>
        <authorList>
            <person name="Goeker M."/>
        </authorList>
    </citation>
    <scope>NUCLEOTIDE SEQUENCE [LARGE SCALE GENOMIC DNA]</scope>
    <source>
        <strain evidence="2 3">DSM 23923</strain>
    </source>
</reference>